<evidence type="ECO:0000313" key="2">
    <source>
        <dbReference type="Proteomes" id="UP000097612"/>
    </source>
</evidence>
<dbReference type="EMBL" id="HF920635">
    <property type="protein sequence ID" value="CCV02157.1"/>
    <property type="molecule type" value="Genomic_DNA"/>
</dbReference>
<keyword evidence="2" id="KW-1185">Reference proteome</keyword>
<dbReference type="Gene3D" id="3.40.960.10">
    <property type="entry name" value="VSR Endonuclease"/>
    <property type="match status" value="1"/>
</dbReference>
<dbReference type="OrthoDB" id="27494at10239"/>
<dbReference type="GeneID" id="18501511"/>
<dbReference type="Proteomes" id="UP000097612">
    <property type="component" value="Segment"/>
</dbReference>
<dbReference type="KEGG" id="vg:18501511"/>
<protein>
    <submittedName>
        <fullName evidence="1">Uncharacterized protein</fullName>
    </submittedName>
</protein>
<sequence length="380" mass="45219">MVEPQSFKFVTDSKIGVEVYNLEDLIQFDQAYFYGCLKRKREILIKKKISPQDYFYAKITKKGWEESNESYSRAKILIKSDWVKSNVTKFVDKYDKENASTQIILKEAPPILKLEEHEKFRDDTGNLFEVEVRGVREEDKIYFKAIDIEKLFEMDNLIRHNIKRLLGGNDYINFVVQINNKFQKYTFLTIDGIKKLICRSRSISPSKLKWFLSNAFIIKIGICFDIISLYKEQEIINVIVDNFMGHETIKQFSIGKYRVDLWFPEYNLVVECDEFNPLRPNVPGGKAPLVNWDLERITFRSHGTERVNHQDRNFDAEYNREKYIKKRLNCTFIRFNPDEIDFKLGFIIKLIYDHIHEKTCLKYQKMLLQEKDARITDLTL</sequence>
<proteinExistence type="predicted"/>
<gene>
    <name evidence="1" type="primary">139R</name>
    <name evidence="1" type="ORF">IIV25_139R</name>
</gene>
<evidence type="ECO:0000313" key="1">
    <source>
        <dbReference type="EMBL" id="CCV02157.1"/>
    </source>
</evidence>
<name>W8W1L6_9VIRU</name>
<reference evidence="1 2" key="1">
    <citation type="journal article" date="2013" name="Arch. Virol.">
        <title>Complete genome sequence of invertebrate iridovirus IIV-25 isolated from a blackfly larva.</title>
        <authorList>
            <person name="Piegu B."/>
            <person name="Guizard S."/>
            <person name="Spears T."/>
            <person name="Cruaud C."/>
            <person name="Couloux A."/>
            <person name="Bideshi D.K."/>
            <person name="Federici B.A."/>
            <person name="Bigot Y."/>
        </authorList>
    </citation>
    <scope>NUCLEOTIDE SEQUENCE [LARGE SCALE GENOMIC DNA]</scope>
</reference>
<accession>W8W1L6</accession>
<dbReference type="RefSeq" id="YP_009010672.1">
    <property type="nucleotide sequence ID" value="NC_023613.1"/>
</dbReference>
<organism evidence="1 2">
    <name type="scientific">Invertebrate iridovirus 25</name>
    <dbReference type="NCBI Taxonomy" id="1301280"/>
    <lineage>
        <taxon>Viruses</taxon>
        <taxon>Varidnaviria</taxon>
        <taxon>Bamfordvirae</taxon>
        <taxon>Nucleocytoviricota</taxon>
        <taxon>Megaviricetes</taxon>
        <taxon>Pimascovirales</taxon>
        <taxon>Pimascovirales incertae sedis</taxon>
        <taxon>Iridoviridae</taxon>
        <taxon>Betairidovirinae</taxon>
        <taxon>Chloriridovirus</taxon>
        <taxon>Chloriridovirus simulium2</taxon>
    </lineage>
</organism>